<gene>
    <name evidence="2" type="ORF">B7P43_G10328</name>
</gene>
<accession>A0A2J7PZF6</accession>
<evidence type="ECO:0008006" key="4">
    <source>
        <dbReference type="Google" id="ProtNLM"/>
    </source>
</evidence>
<dbReference type="OrthoDB" id="8191837at2759"/>
<sequence length="256" mass="28541">MEESIFDIFGTKVQQRQLTVRPSSANSFGTLKGADNVKLKSSSVSDLPSSKKALGDAGNKIKSLPGTQELRKALQTNCDQENSFVKPPTKTPLPNKKPVALNKQTPNLKSTVRTPLSDIKGTASKKNQSVQNQQNSPIKNEETYSLFSEINAIDNFINGDTDDLSWLELDGLSDYEHIDDYEDIIPNSLRPSDEDIHRMVNFWEMETEPPNMEFESGLLLPLVEELDNGFGHTFIPDISDIEFDEDLDLVPVPSLD</sequence>
<comment type="caution">
    <text evidence="2">The sequence shown here is derived from an EMBL/GenBank/DDBJ whole genome shotgun (WGS) entry which is preliminary data.</text>
</comment>
<dbReference type="InParanoid" id="A0A2J7PZF6"/>
<feature type="compositionally biased region" description="Low complexity" evidence="1">
    <location>
        <begin position="41"/>
        <end position="52"/>
    </location>
</feature>
<protein>
    <recommendedName>
        <fullName evidence="4">Securin</fullName>
    </recommendedName>
</protein>
<organism evidence="2 3">
    <name type="scientific">Cryptotermes secundus</name>
    <dbReference type="NCBI Taxonomy" id="105785"/>
    <lineage>
        <taxon>Eukaryota</taxon>
        <taxon>Metazoa</taxon>
        <taxon>Ecdysozoa</taxon>
        <taxon>Arthropoda</taxon>
        <taxon>Hexapoda</taxon>
        <taxon>Insecta</taxon>
        <taxon>Pterygota</taxon>
        <taxon>Neoptera</taxon>
        <taxon>Polyneoptera</taxon>
        <taxon>Dictyoptera</taxon>
        <taxon>Blattodea</taxon>
        <taxon>Blattoidea</taxon>
        <taxon>Termitoidae</taxon>
        <taxon>Kalotermitidae</taxon>
        <taxon>Cryptotermitinae</taxon>
        <taxon>Cryptotermes</taxon>
    </lineage>
</organism>
<feature type="compositionally biased region" description="Low complexity" evidence="1">
    <location>
        <begin position="124"/>
        <end position="136"/>
    </location>
</feature>
<feature type="compositionally biased region" description="Polar residues" evidence="1">
    <location>
        <begin position="102"/>
        <end position="114"/>
    </location>
</feature>
<reference evidence="2 3" key="1">
    <citation type="submission" date="2017-12" db="EMBL/GenBank/DDBJ databases">
        <title>Hemimetabolous genomes reveal molecular basis of termite eusociality.</title>
        <authorList>
            <person name="Harrison M.C."/>
            <person name="Jongepier E."/>
            <person name="Robertson H.M."/>
            <person name="Arning N."/>
            <person name="Bitard-Feildel T."/>
            <person name="Chao H."/>
            <person name="Childers C.P."/>
            <person name="Dinh H."/>
            <person name="Doddapaneni H."/>
            <person name="Dugan S."/>
            <person name="Gowin J."/>
            <person name="Greiner C."/>
            <person name="Han Y."/>
            <person name="Hu H."/>
            <person name="Hughes D.S.T."/>
            <person name="Huylmans A.-K."/>
            <person name="Kemena C."/>
            <person name="Kremer L.P.M."/>
            <person name="Lee S.L."/>
            <person name="Lopez-Ezquerra A."/>
            <person name="Mallet L."/>
            <person name="Monroy-Kuhn J.M."/>
            <person name="Moser A."/>
            <person name="Murali S.C."/>
            <person name="Muzny D.M."/>
            <person name="Otani S."/>
            <person name="Piulachs M.-D."/>
            <person name="Poelchau M."/>
            <person name="Qu J."/>
            <person name="Schaub F."/>
            <person name="Wada-Katsumata A."/>
            <person name="Worley K.C."/>
            <person name="Xie Q."/>
            <person name="Ylla G."/>
            <person name="Poulsen M."/>
            <person name="Gibbs R.A."/>
            <person name="Schal C."/>
            <person name="Richards S."/>
            <person name="Belles X."/>
            <person name="Korb J."/>
            <person name="Bornberg-Bauer E."/>
        </authorList>
    </citation>
    <scope>NUCLEOTIDE SEQUENCE [LARGE SCALE GENOMIC DNA]</scope>
    <source>
        <tissue evidence="2">Whole body</tissue>
    </source>
</reference>
<name>A0A2J7PZF6_9NEOP</name>
<dbReference type="EMBL" id="NEVH01020335">
    <property type="protein sequence ID" value="PNF21715.1"/>
    <property type="molecule type" value="Genomic_DNA"/>
</dbReference>
<keyword evidence="3" id="KW-1185">Reference proteome</keyword>
<evidence type="ECO:0000256" key="1">
    <source>
        <dbReference type="SAM" id="MobiDB-lite"/>
    </source>
</evidence>
<dbReference type="AlphaFoldDB" id="A0A2J7PZF6"/>
<proteinExistence type="predicted"/>
<feature type="compositionally biased region" description="Low complexity" evidence="1">
    <location>
        <begin position="86"/>
        <end position="98"/>
    </location>
</feature>
<feature type="region of interest" description="Disordered" evidence="1">
    <location>
        <begin position="41"/>
        <end position="63"/>
    </location>
</feature>
<dbReference type="Proteomes" id="UP000235965">
    <property type="component" value="Unassembled WGS sequence"/>
</dbReference>
<evidence type="ECO:0000313" key="2">
    <source>
        <dbReference type="EMBL" id="PNF21715.1"/>
    </source>
</evidence>
<evidence type="ECO:0000313" key="3">
    <source>
        <dbReference type="Proteomes" id="UP000235965"/>
    </source>
</evidence>
<feature type="region of interest" description="Disordered" evidence="1">
    <location>
        <begin position="81"/>
        <end position="138"/>
    </location>
</feature>